<organism evidence="2 3">
    <name type="scientific">Araneus ventricosus</name>
    <name type="common">Orbweaver spider</name>
    <name type="synonym">Epeira ventricosa</name>
    <dbReference type="NCBI Taxonomy" id="182803"/>
    <lineage>
        <taxon>Eukaryota</taxon>
        <taxon>Metazoa</taxon>
        <taxon>Ecdysozoa</taxon>
        <taxon>Arthropoda</taxon>
        <taxon>Chelicerata</taxon>
        <taxon>Arachnida</taxon>
        <taxon>Araneae</taxon>
        <taxon>Araneomorphae</taxon>
        <taxon>Entelegynae</taxon>
        <taxon>Araneoidea</taxon>
        <taxon>Araneidae</taxon>
        <taxon>Araneus</taxon>
    </lineage>
</organism>
<protein>
    <submittedName>
        <fullName evidence="2">Uncharacterized protein</fullName>
    </submittedName>
</protein>
<sequence>MAFLFQKQTKMPRSKLGSGDSSTKFLTSISTHRWKPYSSCGNPGEHVIMQHKPRVQVPTSQHRYRPSVCLSEGMLRIKITHFWNIPLRCIKVGCGFVQVMIRTEAILSICLPCLLSDLSRS</sequence>
<accession>A0A4Y2CY43</accession>
<evidence type="ECO:0000256" key="1">
    <source>
        <dbReference type="SAM" id="MobiDB-lite"/>
    </source>
</evidence>
<evidence type="ECO:0000313" key="3">
    <source>
        <dbReference type="Proteomes" id="UP000499080"/>
    </source>
</evidence>
<feature type="region of interest" description="Disordered" evidence="1">
    <location>
        <begin position="1"/>
        <end position="22"/>
    </location>
</feature>
<feature type="compositionally biased region" description="Polar residues" evidence="1">
    <location>
        <begin position="1"/>
        <end position="11"/>
    </location>
</feature>
<proteinExistence type="predicted"/>
<dbReference type="Proteomes" id="UP000499080">
    <property type="component" value="Unassembled WGS sequence"/>
</dbReference>
<gene>
    <name evidence="2" type="ORF">AVEN_135038_1</name>
</gene>
<evidence type="ECO:0000313" key="2">
    <source>
        <dbReference type="EMBL" id="GBM09303.1"/>
    </source>
</evidence>
<dbReference type="AlphaFoldDB" id="A0A4Y2CY43"/>
<keyword evidence="3" id="KW-1185">Reference proteome</keyword>
<reference evidence="2 3" key="1">
    <citation type="journal article" date="2019" name="Sci. Rep.">
        <title>Orb-weaving spider Araneus ventricosus genome elucidates the spidroin gene catalogue.</title>
        <authorList>
            <person name="Kono N."/>
            <person name="Nakamura H."/>
            <person name="Ohtoshi R."/>
            <person name="Moran D.A.P."/>
            <person name="Shinohara A."/>
            <person name="Yoshida Y."/>
            <person name="Fujiwara M."/>
            <person name="Mori M."/>
            <person name="Tomita M."/>
            <person name="Arakawa K."/>
        </authorList>
    </citation>
    <scope>NUCLEOTIDE SEQUENCE [LARGE SCALE GENOMIC DNA]</scope>
</reference>
<comment type="caution">
    <text evidence="2">The sequence shown here is derived from an EMBL/GenBank/DDBJ whole genome shotgun (WGS) entry which is preliminary data.</text>
</comment>
<dbReference type="EMBL" id="BGPR01000268">
    <property type="protein sequence ID" value="GBM09303.1"/>
    <property type="molecule type" value="Genomic_DNA"/>
</dbReference>
<name>A0A4Y2CY43_ARAVE</name>